<dbReference type="PANTHER" id="PTHR33322">
    <property type="entry name" value="BAG DOMAIN CONTAINING PROTEIN, EXPRESSED"/>
    <property type="match status" value="1"/>
</dbReference>
<evidence type="ECO:0000259" key="5">
    <source>
        <dbReference type="PROSITE" id="PS51035"/>
    </source>
</evidence>
<dbReference type="GO" id="GO:0005516">
    <property type="term" value="F:calmodulin binding"/>
    <property type="evidence" value="ECO:0007669"/>
    <property type="project" value="UniProtKB-KW"/>
</dbReference>
<gene>
    <name evidence="7" type="primary">LOC116212278</name>
</gene>
<reference evidence="7" key="2">
    <citation type="submission" date="2025-08" db="UniProtKB">
        <authorList>
            <consortium name="RefSeq"/>
        </authorList>
    </citation>
    <scope>IDENTIFICATION</scope>
    <source>
        <tissue evidence="7">Leaf</tissue>
    </source>
</reference>
<evidence type="ECO:0000256" key="3">
    <source>
        <dbReference type="SAM" id="Coils"/>
    </source>
</evidence>
<evidence type="ECO:0000313" key="6">
    <source>
        <dbReference type="Proteomes" id="UP000515151"/>
    </source>
</evidence>
<protein>
    <submittedName>
        <fullName evidence="7">Uncharacterized protein LOC116212278</fullName>
    </submittedName>
</protein>
<keyword evidence="6" id="KW-1185">Reference proteome</keyword>
<dbReference type="PROSITE" id="PS51035">
    <property type="entry name" value="BAG"/>
    <property type="match status" value="1"/>
</dbReference>
<dbReference type="GeneID" id="116212278"/>
<dbReference type="InterPro" id="IPR040400">
    <property type="entry name" value="BAG5/6/7/8"/>
</dbReference>
<dbReference type="GO" id="GO:0006457">
    <property type="term" value="P:protein folding"/>
    <property type="evidence" value="ECO:0007669"/>
    <property type="project" value="TreeGrafter"/>
</dbReference>
<feature type="region of interest" description="Disordered" evidence="4">
    <location>
        <begin position="225"/>
        <end position="252"/>
    </location>
</feature>
<feature type="region of interest" description="Disordered" evidence="4">
    <location>
        <begin position="1"/>
        <end position="23"/>
    </location>
</feature>
<feature type="region of interest" description="Disordered" evidence="4">
    <location>
        <begin position="167"/>
        <end position="212"/>
    </location>
</feature>
<dbReference type="SUPFAM" id="SSF63491">
    <property type="entry name" value="BAG domain"/>
    <property type="match status" value="1"/>
</dbReference>
<feature type="region of interest" description="Disordered" evidence="4">
    <location>
        <begin position="279"/>
        <end position="376"/>
    </location>
</feature>
<organism evidence="6 7">
    <name type="scientific">Punica granatum</name>
    <name type="common">Pomegranate</name>
    <dbReference type="NCBI Taxonomy" id="22663"/>
    <lineage>
        <taxon>Eukaryota</taxon>
        <taxon>Viridiplantae</taxon>
        <taxon>Streptophyta</taxon>
        <taxon>Embryophyta</taxon>
        <taxon>Tracheophyta</taxon>
        <taxon>Spermatophyta</taxon>
        <taxon>Magnoliopsida</taxon>
        <taxon>eudicotyledons</taxon>
        <taxon>Gunneridae</taxon>
        <taxon>Pentapetalae</taxon>
        <taxon>rosids</taxon>
        <taxon>malvids</taxon>
        <taxon>Myrtales</taxon>
        <taxon>Lythraceae</taxon>
        <taxon>Punica</taxon>
    </lineage>
</organism>
<dbReference type="GO" id="GO:0051087">
    <property type="term" value="F:protein-folding chaperone binding"/>
    <property type="evidence" value="ECO:0007669"/>
    <property type="project" value="InterPro"/>
</dbReference>
<feature type="region of interest" description="Disordered" evidence="4">
    <location>
        <begin position="420"/>
        <end position="448"/>
    </location>
</feature>
<sequence>MDSPFFRSPRNAPSHPRYYYPGVRTVPVQKQPVHAPEEATRPPKVVSIPVHFVEPERERSGSALKIQKVFRGFLVRKSVRRIAALRREVEEVERRVSDPDEVELMRRDPRERLRMSEMLMNVLFRLDSVRGVDSGVRDCRKAVIKRAIALQEKVDEIVAVCPVAEPEPAAEADRAAEVEGRADNGGNTTEEAAQVDDSGTGEPAPSSPEAIREELDIPRRLKGAEAEVKNHGDADQRMDESAGEAERLDDCGCENTMIDERAGGEESEMCICDVDERVEENDRVNANVINAKTGAEESPVPTTSECSGGTRTDSQTDSSPNPQSLIEEAEENACPVASGAAEEDEEKRERDGKEEEENGGGDGERSRRSKELLERMMEDNGKMMRMMAELLERNERQTRLLSSLSQRVEQLEKAFVCEKLRRKKKRHARGSSVDCSETSPDPKKSGRK</sequence>
<dbReference type="InterPro" id="IPR036533">
    <property type="entry name" value="BAG_dom_sf"/>
</dbReference>
<dbReference type="Pfam" id="PF00612">
    <property type="entry name" value="IQ"/>
    <property type="match status" value="1"/>
</dbReference>
<keyword evidence="1" id="KW-0112">Calmodulin-binding</keyword>
<dbReference type="PROSITE" id="PS50096">
    <property type="entry name" value="IQ"/>
    <property type="match status" value="1"/>
</dbReference>
<name>A0A6P8E5G4_PUNGR</name>
<evidence type="ECO:0000256" key="1">
    <source>
        <dbReference type="ARBA" id="ARBA00022860"/>
    </source>
</evidence>
<dbReference type="InterPro" id="IPR003103">
    <property type="entry name" value="BAG_domain"/>
</dbReference>
<dbReference type="GO" id="GO:0009506">
    <property type="term" value="C:plasmodesma"/>
    <property type="evidence" value="ECO:0007669"/>
    <property type="project" value="TreeGrafter"/>
</dbReference>
<feature type="compositionally biased region" description="Polar residues" evidence="4">
    <location>
        <begin position="300"/>
        <end position="324"/>
    </location>
</feature>
<evidence type="ECO:0000313" key="7">
    <source>
        <dbReference type="RefSeq" id="XP_031402700.1"/>
    </source>
</evidence>
<dbReference type="PANTHER" id="PTHR33322:SF4">
    <property type="entry name" value="BAG DOMAIN CONTAINING PROTEIN, EXPRESSED"/>
    <property type="match status" value="1"/>
</dbReference>
<reference evidence="6" key="1">
    <citation type="journal article" date="2020" name="Plant Biotechnol. J.">
        <title>The pomegranate (Punica granatum L.) draft genome dissects genetic divergence between soft- and hard-seeded cultivars.</title>
        <authorList>
            <person name="Luo X."/>
            <person name="Li H."/>
            <person name="Wu Z."/>
            <person name="Yao W."/>
            <person name="Zhao P."/>
            <person name="Cao D."/>
            <person name="Yu H."/>
            <person name="Li K."/>
            <person name="Poudel K."/>
            <person name="Zhao D."/>
            <person name="Zhang F."/>
            <person name="Xia X."/>
            <person name="Chen L."/>
            <person name="Wang Q."/>
            <person name="Jing D."/>
            <person name="Cao S."/>
        </authorList>
    </citation>
    <scope>NUCLEOTIDE SEQUENCE [LARGE SCALE GENOMIC DNA]</scope>
    <source>
        <strain evidence="6">cv. Tunisia</strain>
    </source>
</reference>
<dbReference type="InterPro" id="IPR000048">
    <property type="entry name" value="IQ_motif_EF-hand-BS"/>
</dbReference>
<feature type="domain" description="BAG" evidence="5">
    <location>
        <begin position="81"/>
        <end position="158"/>
    </location>
</feature>
<dbReference type="Gene3D" id="1.20.58.120">
    <property type="entry name" value="BAG domain"/>
    <property type="match status" value="1"/>
</dbReference>
<accession>A0A6P8E5G4</accession>
<feature type="compositionally biased region" description="Basic and acidic residues" evidence="4">
    <location>
        <begin position="171"/>
        <end position="182"/>
    </location>
</feature>
<feature type="compositionally biased region" description="Basic and acidic residues" evidence="4">
    <location>
        <begin position="362"/>
        <end position="376"/>
    </location>
</feature>
<feature type="compositionally biased region" description="Basic and acidic residues" evidence="4">
    <location>
        <begin position="225"/>
        <end position="250"/>
    </location>
</feature>
<feature type="coiled-coil region" evidence="3">
    <location>
        <begin position="387"/>
        <end position="414"/>
    </location>
</feature>
<evidence type="ECO:0000256" key="4">
    <source>
        <dbReference type="SAM" id="MobiDB-lite"/>
    </source>
</evidence>
<dbReference type="AlphaFoldDB" id="A0A6P8E5G4"/>
<dbReference type="Proteomes" id="UP000515151">
    <property type="component" value="Chromosome 6"/>
</dbReference>
<keyword evidence="2" id="KW-0143">Chaperone</keyword>
<dbReference type="OrthoDB" id="1923217at2759"/>
<dbReference type="RefSeq" id="XP_031402700.1">
    <property type="nucleotide sequence ID" value="XM_031546840.1"/>
</dbReference>
<feature type="compositionally biased region" description="Basic residues" evidence="4">
    <location>
        <begin position="420"/>
        <end position="429"/>
    </location>
</feature>
<evidence type="ECO:0000256" key="2">
    <source>
        <dbReference type="ARBA" id="ARBA00023186"/>
    </source>
</evidence>
<dbReference type="SMART" id="SM00264">
    <property type="entry name" value="BAG"/>
    <property type="match status" value="1"/>
</dbReference>
<keyword evidence="3" id="KW-0175">Coiled coil</keyword>
<dbReference type="Pfam" id="PF02179">
    <property type="entry name" value="BAG"/>
    <property type="match status" value="1"/>
</dbReference>
<dbReference type="SMART" id="SM00015">
    <property type="entry name" value="IQ"/>
    <property type="match status" value="1"/>
</dbReference>
<proteinExistence type="predicted"/>